<dbReference type="AlphaFoldDB" id="A0A9W7XUN1"/>
<proteinExistence type="predicted"/>
<dbReference type="EMBL" id="JANBOI010002929">
    <property type="protein sequence ID" value="KAJ1719345.1"/>
    <property type="molecule type" value="Genomic_DNA"/>
</dbReference>
<name>A0A9W7XUN1_9FUNG</name>
<protein>
    <submittedName>
        <fullName evidence="2">Uncharacterized protein</fullName>
    </submittedName>
</protein>
<organism evidence="2 3">
    <name type="scientific">Coemansia biformis</name>
    <dbReference type="NCBI Taxonomy" id="1286918"/>
    <lineage>
        <taxon>Eukaryota</taxon>
        <taxon>Fungi</taxon>
        <taxon>Fungi incertae sedis</taxon>
        <taxon>Zoopagomycota</taxon>
        <taxon>Kickxellomycotina</taxon>
        <taxon>Kickxellomycetes</taxon>
        <taxon>Kickxellales</taxon>
        <taxon>Kickxellaceae</taxon>
        <taxon>Coemansia</taxon>
    </lineage>
</organism>
<evidence type="ECO:0000256" key="1">
    <source>
        <dbReference type="SAM" id="MobiDB-lite"/>
    </source>
</evidence>
<comment type="caution">
    <text evidence="2">The sequence shown here is derived from an EMBL/GenBank/DDBJ whole genome shotgun (WGS) entry which is preliminary data.</text>
</comment>
<sequence length="332" mass="36684">MSAGDSASDRPVVNSSAIADIASWDTRPNANPLANLFRKKTPGGSHPMPPDKYARRVGGSDMNSACSPIDEGYEGAGDLVRAQLETDWGTQGTEEQRLQFRAIVRELIGSCDCLDITALAFLAAIPHDTLSQLEHAQIAGHIRSRMIDSGFHEDTPRLDDIYARFVLDARHFRSRPRNEEISVLDVPRFAYRWLHHGSPTCAPAAFHWDISNLGSIPADAMSQPFELHGTKCSLRFRRSYMLTNGETWTGLWLHNVSSGRKVLEVKFALVLSNLAYPTTYQVEVIKPSKGIRPSQGIGIKLFAPLDRLVSRTDGNTHPIIEANSIRASIVSL</sequence>
<evidence type="ECO:0000313" key="3">
    <source>
        <dbReference type="Proteomes" id="UP001143981"/>
    </source>
</evidence>
<dbReference type="OrthoDB" id="5560454at2759"/>
<keyword evidence="3" id="KW-1185">Reference proteome</keyword>
<reference evidence="2" key="1">
    <citation type="submission" date="2022-07" db="EMBL/GenBank/DDBJ databases">
        <title>Phylogenomic reconstructions and comparative analyses of Kickxellomycotina fungi.</title>
        <authorList>
            <person name="Reynolds N.K."/>
            <person name="Stajich J.E."/>
            <person name="Barry K."/>
            <person name="Grigoriev I.V."/>
            <person name="Crous P."/>
            <person name="Smith M.E."/>
        </authorList>
    </citation>
    <scope>NUCLEOTIDE SEQUENCE</scope>
    <source>
        <strain evidence="2">BCRC 34381</strain>
    </source>
</reference>
<feature type="region of interest" description="Disordered" evidence="1">
    <location>
        <begin position="32"/>
        <end position="53"/>
    </location>
</feature>
<evidence type="ECO:0000313" key="2">
    <source>
        <dbReference type="EMBL" id="KAJ1719345.1"/>
    </source>
</evidence>
<dbReference type="Proteomes" id="UP001143981">
    <property type="component" value="Unassembled WGS sequence"/>
</dbReference>
<gene>
    <name evidence="2" type="ORF">LPJ61_006325</name>
</gene>
<accession>A0A9W7XUN1</accession>